<dbReference type="InterPro" id="IPR027368">
    <property type="entry name" value="MnmE_dom2"/>
</dbReference>
<feature type="domain" description="TrmE-type G" evidence="11">
    <location>
        <begin position="224"/>
        <end position="392"/>
    </location>
</feature>
<evidence type="ECO:0000256" key="6">
    <source>
        <dbReference type="ARBA" id="ARBA00022842"/>
    </source>
</evidence>
<keyword evidence="3 9" id="KW-0479">Metal-binding</keyword>
<dbReference type="PANTHER" id="PTHR42714">
    <property type="entry name" value="TRNA MODIFICATION GTPASE GTPBP3"/>
    <property type="match status" value="1"/>
</dbReference>
<feature type="binding site" evidence="9">
    <location>
        <begin position="253"/>
        <end position="259"/>
    </location>
    <ligand>
        <name>GTP</name>
        <dbReference type="ChEBI" id="CHEBI:37565"/>
    </ligand>
</feature>
<evidence type="ECO:0000256" key="7">
    <source>
        <dbReference type="ARBA" id="ARBA00022958"/>
    </source>
</evidence>
<keyword evidence="7 9" id="KW-0630">Potassium</keyword>
<comment type="cofactor">
    <cofactor evidence="9">
        <name>K(+)</name>
        <dbReference type="ChEBI" id="CHEBI:29103"/>
    </cofactor>
    <text evidence="9">Binds 1 potassium ion per subunit.</text>
</comment>
<dbReference type="GO" id="GO:0003924">
    <property type="term" value="F:GTPase activity"/>
    <property type="evidence" value="ECO:0007669"/>
    <property type="project" value="UniProtKB-UniRule"/>
</dbReference>
<reference evidence="12 13" key="1">
    <citation type="submission" date="2017-06" db="EMBL/GenBank/DDBJ databases">
        <authorList>
            <person name="Kim H.J."/>
            <person name="Triplett B.A."/>
        </authorList>
    </citation>
    <scope>NUCLEOTIDE SEQUENCE [LARGE SCALE GENOMIC DNA]</scope>
    <source>
        <strain evidence="12 13">DSM 13116</strain>
    </source>
</reference>
<dbReference type="InterPro" id="IPR025867">
    <property type="entry name" value="MnmE_helical"/>
</dbReference>
<dbReference type="PANTHER" id="PTHR42714:SF2">
    <property type="entry name" value="TRNA MODIFICATION GTPASE GTPBP3, MITOCHONDRIAL"/>
    <property type="match status" value="1"/>
</dbReference>
<dbReference type="HAMAP" id="MF_00379">
    <property type="entry name" value="GTPase_MnmE"/>
    <property type="match status" value="1"/>
</dbReference>
<dbReference type="GO" id="GO:0002098">
    <property type="term" value="P:tRNA wobble uridine modification"/>
    <property type="evidence" value="ECO:0007669"/>
    <property type="project" value="TreeGrafter"/>
</dbReference>
<keyword evidence="4 9" id="KW-0547">Nucleotide-binding</keyword>
<dbReference type="InterPro" id="IPR027266">
    <property type="entry name" value="TrmE/GcvT-like"/>
</dbReference>
<evidence type="ECO:0000256" key="5">
    <source>
        <dbReference type="ARBA" id="ARBA00022801"/>
    </source>
</evidence>
<keyword evidence="13" id="KW-1185">Reference proteome</keyword>
<dbReference type="Gene3D" id="3.40.50.300">
    <property type="entry name" value="P-loop containing nucleotide triphosphate hydrolases"/>
    <property type="match status" value="1"/>
</dbReference>
<name>A0A239BHM4_9BACT</name>
<dbReference type="FunFam" id="3.30.1360.120:FF:000003">
    <property type="entry name" value="tRNA modification GTPase MnmE"/>
    <property type="match status" value="1"/>
</dbReference>
<evidence type="ECO:0000256" key="8">
    <source>
        <dbReference type="ARBA" id="ARBA00023134"/>
    </source>
</evidence>
<dbReference type="PROSITE" id="PS51709">
    <property type="entry name" value="G_TRME"/>
    <property type="match status" value="1"/>
</dbReference>
<keyword evidence="9" id="KW-0963">Cytoplasm</keyword>
<evidence type="ECO:0000256" key="10">
    <source>
        <dbReference type="RuleBase" id="RU003313"/>
    </source>
</evidence>
<evidence type="ECO:0000256" key="9">
    <source>
        <dbReference type="HAMAP-Rule" id="MF_00379"/>
    </source>
</evidence>
<dbReference type="GO" id="GO:0042802">
    <property type="term" value="F:identical protein binding"/>
    <property type="evidence" value="ECO:0007669"/>
    <property type="project" value="UniProtKB-ARBA"/>
</dbReference>
<dbReference type="EMBL" id="FZOC01000005">
    <property type="protein sequence ID" value="SNS06911.1"/>
    <property type="molecule type" value="Genomic_DNA"/>
</dbReference>
<feature type="binding site" evidence="9">
    <location>
        <position position="89"/>
    </location>
    <ligand>
        <name>(6S)-5-formyl-5,6,7,8-tetrahydrofolate</name>
        <dbReference type="ChEBI" id="CHEBI:57457"/>
    </ligand>
</feature>
<evidence type="ECO:0000313" key="12">
    <source>
        <dbReference type="EMBL" id="SNS06911.1"/>
    </source>
</evidence>
<comment type="subunit">
    <text evidence="9">Homodimer. Heterotetramer of two MnmE and two MnmG subunits.</text>
</comment>
<dbReference type="AlphaFoldDB" id="A0A239BHM4"/>
<keyword evidence="2 9" id="KW-0819">tRNA processing</keyword>
<dbReference type="InterPro" id="IPR006073">
    <property type="entry name" value="GTP-bd"/>
</dbReference>
<dbReference type="GO" id="GO:0030488">
    <property type="term" value="P:tRNA methylation"/>
    <property type="evidence" value="ECO:0007669"/>
    <property type="project" value="TreeGrafter"/>
</dbReference>
<sequence length="469" mass="49652">MAHMPQGDTIAAIATAQGTGAVGIVRLSGPKARDLAQSLFRSARAGFAGLKPYRLHHGHLLDASGRTLDEVLAAFMPGPRSFTGEDVAELHCHGGPAVLRAVLDELLALGARLALPGEFSFRAFRNGRLDLAQAEAIAETIAAPSRAALHLAQMKLSGALSARIAALRQGLESLRAHMSLAVDFPDEEVDCLPPERLRQGVVAAAEDLAELLHGVERARAWREGALAVLAGRVNAGKSSLLNALAGRNRALVSAAPGTTRDYIEEHIELSGLPVRLVDTAGLRAQDAGGIDPVEAAGQELARDFMGRAEAVLYVLDASRQPHVEDREALGALEPRRTLAVLNKCDLAGPEQKAASAEHEALLEALGLERVRVSARTGQGLETLCQRLRPLLAAAEPDPDALAPNARQAQAIALARQELLALADDQDTGLPYDILSVRLDAACRHLAELTGDIAPDEVLEAVFSRFCIGK</sequence>
<dbReference type="InterPro" id="IPR027417">
    <property type="entry name" value="P-loop_NTPase"/>
</dbReference>
<feature type="binding site" evidence="9">
    <location>
        <begin position="234"/>
        <end position="239"/>
    </location>
    <ligand>
        <name>GTP</name>
        <dbReference type="ChEBI" id="CHEBI:37565"/>
    </ligand>
</feature>
<dbReference type="InterPro" id="IPR018948">
    <property type="entry name" value="GTP-bd_TrmE_N"/>
</dbReference>
<feature type="binding site" evidence="9">
    <location>
        <position position="238"/>
    </location>
    <ligand>
        <name>Mg(2+)</name>
        <dbReference type="ChEBI" id="CHEBI:18420"/>
    </ligand>
</feature>
<organism evidence="12 13">
    <name type="scientific">Humidesulfovibrio mexicanus</name>
    <dbReference type="NCBI Taxonomy" id="147047"/>
    <lineage>
        <taxon>Bacteria</taxon>
        <taxon>Pseudomonadati</taxon>
        <taxon>Thermodesulfobacteriota</taxon>
        <taxon>Desulfovibrionia</taxon>
        <taxon>Desulfovibrionales</taxon>
        <taxon>Desulfovibrionaceae</taxon>
        <taxon>Humidesulfovibrio</taxon>
    </lineage>
</organism>
<accession>A0A239BHM4</accession>
<keyword evidence="8 9" id="KW-0342">GTP-binding</keyword>
<dbReference type="InterPro" id="IPR005225">
    <property type="entry name" value="Small_GTP-bd"/>
</dbReference>
<dbReference type="Pfam" id="PF01926">
    <property type="entry name" value="MMR_HSR1"/>
    <property type="match status" value="1"/>
</dbReference>
<dbReference type="Gene3D" id="3.30.1360.120">
    <property type="entry name" value="Probable tRNA modification gtpase trme, domain 1"/>
    <property type="match status" value="1"/>
</dbReference>
<dbReference type="NCBIfam" id="TIGR00231">
    <property type="entry name" value="small_GTP"/>
    <property type="match status" value="1"/>
</dbReference>
<dbReference type="RefSeq" id="WP_235641592.1">
    <property type="nucleotide sequence ID" value="NZ_FZOC01000005.1"/>
</dbReference>
<evidence type="ECO:0000259" key="11">
    <source>
        <dbReference type="PROSITE" id="PS51709"/>
    </source>
</evidence>
<comment type="similarity">
    <text evidence="1 9 10">Belongs to the TRAFAC class TrmE-Era-EngA-EngB-Septin-like GTPase superfamily. TrmE GTPase family.</text>
</comment>
<dbReference type="InterPro" id="IPR031168">
    <property type="entry name" value="G_TrmE"/>
</dbReference>
<feature type="binding site" evidence="9">
    <location>
        <begin position="278"/>
        <end position="281"/>
    </location>
    <ligand>
        <name>GTP</name>
        <dbReference type="ChEBI" id="CHEBI:37565"/>
    </ligand>
</feature>
<evidence type="ECO:0000256" key="1">
    <source>
        <dbReference type="ARBA" id="ARBA00011043"/>
    </source>
</evidence>
<evidence type="ECO:0000256" key="3">
    <source>
        <dbReference type="ARBA" id="ARBA00022723"/>
    </source>
</evidence>
<gene>
    <name evidence="9" type="primary">mnmE</name>
    <name evidence="9" type="synonym">trmE</name>
    <name evidence="12" type="ORF">SAMN04488503_2555</name>
</gene>
<feature type="binding site" evidence="9">
    <location>
        <position position="26"/>
    </location>
    <ligand>
        <name>(6S)-5-formyl-5,6,7,8-tetrahydrofolate</name>
        <dbReference type="ChEBI" id="CHEBI:57457"/>
    </ligand>
</feature>
<comment type="function">
    <text evidence="9">Exhibits a very high intrinsic GTPase hydrolysis rate. Involved in the addition of a carboxymethylaminomethyl (cmnm) group at the wobble position (U34) of certain tRNAs, forming tRNA-cmnm(5)s(2)U34.</text>
</comment>
<keyword evidence="5 9" id="KW-0378">Hydrolase</keyword>
<dbReference type="SUPFAM" id="SSF52540">
    <property type="entry name" value="P-loop containing nucleoside triphosphate hydrolases"/>
    <property type="match status" value="1"/>
</dbReference>
<keyword evidence="6 9" id="KW-0460">Magnesium</keyword>
<comment type="subcellular location">
    <subcellularLocation>
        <location evidence="9">Cytoplasm</location>
    </subcellularLocation>
</comment>
<feature type="binding site" evidence="9">
    <location>
        <position position="259"/>
    </location>
    <ligand>
        <name>Mg(2+)</name>
        <dbReference type="ChEBI" id="CHEBI:18420"/>
    </ligand>
</feature>
<protein>
    <recommendedName>
        <fullName evidence="9">tRNA modification GTPase MnmE</fullName>
        <ecNumber evidence="9">3.6.-.-</ecNumber>
    </recommendedName>
</protein>
<dbReference type="GO" id="GO:0005525">
    <property type="term" value="F:GTP binding"/>
    <property type="evidence" value="ECO:0007669"/>
    <property type="project" value="UniProtKB-UniRule"/>
</dbReference>
<dbReference type="Pfam" id="PF12631">
    <property type="entry name" value="MnmE_helical"/>
    <property type="match status" value="1"/>
</dbReference>
<dbReference type="Gene3D" id="1.20.120.430">
    <property type="entry name" value="tRNA modification GTPase MnmE domain 2"/>
    <property type="match status" value="1"/>
</dbReference>
<comment type="caution">
    <text evidence="9">Lacks conserved residue(s) required for the propagation of feature annotation.</text>
</comment>
<dbReference type="InterPro" id="IPR004520">
    <property type="entry name" value="GTPase_MnmE"/>
</dbReference>
<dbReference type="Pfam" id="PF10396">
    <property type="entry name" value="TrmE_N"/>
    <property type="match status" value="1"/>
</dbReference>
<dbReference type="CDD" id="cd14858">
    <property type="entry name" value="TrmE_N"/>
    <property type="match status" value="1"/>
</dbReference>
<dbReference type="GO" id="GO:0005829">
    <property type="term" value="C:cytosol"/>
    <property type="evidence" value="ECO:0007669"/>
    <property type="project" value="TreeGrafter"/>
</dbReference>
<proteinExistence type="inferred from homology"/>
<dbReference type="Proteomes" id="UP000198324">
    <property type="component" value="Unassembled WGS sequence"/>
</dbReference>
<evidence type="ECO:0000256" key="4">
    <source>
        <dbReference type="ARBA" id="ARBA00022741"/>
    </source>
</evidence>
<dbReference type="CDD" id="cd04164">
    <property type="entry name" value="trmE"/>
    <property type="match status" value="1"/>
</dbReference>
<feature type="binding site" evidence="9">
    <location>
        <begin position="373"/>
        <end position="375"/>
    </location>
    <ligand>
        <name>GTP</name>
        <dbReference type="ChEBI" id="CHEBI:37565"/>
    </ligand>
</feature>
<dbReference type="NCBIfam" id="TIGR00450">
    <property type="entry name" value="mnmE_trmE_thdF"/>
    <property type="match status" value="1"/>
</dbReference>
<dbReference type="GO" id="GO:0046872">
    <property type="term" value="F:metal ion binding"/>
    <property type="evidence" value="ECO:0007669"/>
    <property type="project" value="UniProtKB-KW"/>
</dbReference>
<evidence type="ECO:0000256" key="2">
    <source>
        <dbReference type="ARBA" id="ARBA00022694"/>
    </source>
</evidence>
<evidence type="ECO:0000313" key="13">
    <source>
        <dbReference type="Proteomes" id="UP000198324"/>
    </source>
</evidence>
<dbReference type="EC" id="3.6.-.-" evidence="9"/>
<feature type="binding site" evidence="9">
    <location>
        <position position="469"/>
    </location>
    <ligand>
        <name>(6S)-5-formyl-5,6,7,8-tetrahydrofolate</name>
        <dbReference type="ChEBI" id="CHEBI:57457"/>
    </ligand>
</feature>
<feature type="binding site" evidence="9">
    <location>
        <position position="128"/>
    </location>
    <ligand>
        <name>(6S)-5-formyl-5,6,7,8-tetrahydrofolate</name>
        <dbReference type="ChEBI" id="CHEBI:57457"/>
    </ligand>
</feature>